<feature type="non-terminal residue" evidence="1">
    <location>
        <position position="63"/>
    </location>
</feature>
<organism evidence="1">
    <name type="scientific">marine sediment metagenome</name>
    <dbReference type="NCBI Taxonomy" id="412755"/>
    <lineage>
        <taxon>unclassified sequences</taxon>
        <taxon>metagenomes</taxon>
        <taxon>ecological metagenomes</taxon>
    </lineage>
</organism>
<reference evidence="1" key="1">
    <citation type="journal article" date="2014" name="Front. Microbiol.">
        <title>High frequency of phylogenetically diverse reductive dehalogenase-homologous genes in deep subseafloor sedimentary metagenomes.</title>
        <authorList>
            <person name="Kawai M."/>
            <person name="Futagami T."/>
            <person name="Toyoda A."/>
            <person name="Takaki Y."/>
            <person name="Nishi S."/>
            <person name="Hori S."/>
            <person name="Arai W."/>
            <person name="Tsubouchi T."/>
            <person name="Morono Y."/>
            <person name="Uchiyama I."/>
            <person name="Ito T."/>
            <person name="Fujiyama A."/>
            <person name="Inagaki F."/>
            <person name="Takami H."/>
        </authorList>
    </citation>
    <scope>NUCLEOTIDE SEQUENCE</scope>
    <source>
        <strain evidence="1">Expedition CK06-06</strain>
    </source>
</reference>
<gene>
    <name evidence="1" type="ORF">S03H2_41332</name>
</gene>
<accession>X1ISQ9</accession>
<protein>
    <submittedName>
        <fullName evidence="1">Uncharacterized protein</fullName>
    </submittedName>
</protein>
<comment type="caution">
    <text evidence="1">The sequence shown here is derived from an EMBL/GenBank/DDBJ whole genome shotgun (WGS) entry which is preliminary data.</text>
</comment>
<evidence type="ECO:0000313" key="1">
    <source>
        <dbReference type="EMBL" id="GAH69144.1"/>
    </source>
</evidence>
<sequence length="63" mass="6773">MSIGLISLSLSNDFPKSSGSTPMTGVVVDGTITEAEWEGHDWKVPFFLDIDDVGNPPDTDGYN</sequence>
<dbReference type="AlphaFoldDB" id="X1ISQ9"/>
<name>X1ISQ9_9ZZZZ</name>
<proteinExistence type="predicted"/>
<dbReference type="EMBL" id="BARU01025667">
    <property type="protein sequence ID" value="GAH69144.1"/>
    <property type="molecule type" value="Genomic_DNA"/>
</dbReference>